<name>A0A8T0GVL9_CERPU</name>
<reference evidence="2" key="1">
    <citation type="submission" date="2020-06" db="EMBL/GenBank/DDBJ databases">
        <title>WGS assembly of Ceratodon purpureus strain R40.</title>
        <authorList>
            <person name="Carey S.B."/>
            <person name="Jenkins J."/>
            <person name="Shu S."/>
            <person name="Lovell J.T."/>
            <person name="Sreedasyam A."/>
            <person name="Maumus F."/>
            <person name="Tiley G.P."/>
            <person name="Fernandez-Pozo N."/>
            <person name="Barry K."/>
            <person name="Chen C."/>
            <person name="Wang M."/>
            <person name="Lipzen A."/>
            <person name="Daum C."/>
            <person name="Saski C.A."/>
            <person name="Payton A.C."/>
            <person name="Mcbreen J.C."/>
            <person name="Conrad R.E."/>
            <person name="Kollar L.M."/>
            <person name="Olsson S."/>
            <person name="Huttunen S."/>
            <person name="Landis J.B."/>
            <person name="Wickett N.J."/>
            <person name="Johnson M.G."/>
            <person name="Rensing S.A."/>
            <person name="Grimwood J."/>
            <person name="Schmutz J."/>
            <person name="Mcdaniel S.F."/>
        </authorList>
    </citation>
    <scope>NUCLEOTIDE SEQUENCE</scope>
    <source>
        <strain evidence="2">R40</strain>
    </source>
</reference>
<evidence type="ECO:0000256" key="1">
    <source>
        <dbReference type="SAM" id="MobiDB-lite"/>
    </source>
</evidence>
<evidence type="ECO:0000313" key="2">
    <source>
        <dbReference type="EMBL" id="KAG0563716.1"/>
    </source>
</evidence>
<feature type="region of interest" description="Disordered" evidence="1">
    <location>
        <begin position="76"/>
        <end position="102"/>
    </location>
</feature>
<gene>
    <name evidence="2" type="ORF">KC19_8G053700</name>
</gene>
<dbReference type="Proteomes" id="UP000822688">
    <property type="component" value="Chromosome 8"/>
</dbReference>
<feature type="compositionally biased region" description="Basic residues" evidence="1">
    <location>
        <begin position="89"/>
        <end position="100"/>
    </location>
</feature>
<comment type="caution">
    <text evidence="2">The sequence shown here is derived from an EMBL/GenBank/DDBJ whole genome shotgun (WGS) entry which is preliminary data.</text>
</comment>
<sequence length="118" mass="14056">MIHALNWLRRNHNGTYRTMPQFEDVSMRRTTTTLILNARTLRQTFVLHLEPAKNRYATSFLNLAYTIKHVTKPAQFDRSAHPIQSTKASSRKKTRTRPHTRNLTSFLRKRCRRSCRKF</sequence>
<keyword evidence="3" id="KW-1185">Reference proteome</keyword>
<protein>
    <submittedName>
        <fullName evidence="2">Uncharacterized protein</fullName>
    </submittedName>
</protein>
<evidence type="ECO:0000313" key="3">
    <source>
        <dbReference type="Proteomes" id="UP000822688"/>
    </source>
</evidence>
<dbReference type="EMBL" id="CM026429">
    <property type="protein sequence ID" value="KAG0563716.1"/>
    <property type="molecule type" value="Genomic_DNA"/>
</dbReference>
<accession>A0A8T0GVL9</accession>
<proteinExistence type="predicted"/>
<dbReference type="AlphaFoldDB" id="A0A8T0GVL9"/>
<organism evidence="2 3">
    <name type="scientific">Ceratodon purpureus</name>
    <name type="common">Fire moss</name>
    <name type="synonym">Dicranum purpureum</name>
    <dbReference type="NCBI Taxonomy" id="3225"/>
    <lineage>
        <taxon>Eukaryota</taxon>
        <taxon>Viridiplantae</taxon>
        <taxon>Streptophyta</taxon>
        <taxon>Embryophyta</taxon>
        <taxon>Bryophyta</taxon>
        <taxon>Bryophytina</taxon>
        <taxon>Bryopsida</taxon>
        <taxon>Dicranidae</taxon>
        <taxon>Pseudoditrichales</taxon>
        <taxon>Ditrichaceae</taxon>
        <taxon>Ceratodon</taxon>
    </lineage>
</organism>